<evidence type="ECO:0000256" key="1">
    <source>
        <dbReference type="SAM" id="MobiDB-lite"/>
    </source>
</evidence>
<evidence type="ECO:0008006" key="6">
    <source>
        <dbReference type="Google" id="ProtNLM"/>
    </source>
</evidence>
<evidence type="ECO:0000256" key="3">
    <source>
        <dbReference type="SAM" id="SignalP"/>
    </source>
</evidence>
<feature type="compositionally biased region" description="Low complexity" evidence="1">
    <location>
        <begin position="192"/>
        <end position="213"/>
    </location>
</feature>
<feature type="chain" id="PRO_5046280788" description="Secreted protein" evidence="3">
    <location>
        <begin position="29"/>
        <end position="487"/>
    </location>
</feature>
<keyword evidence="2" id="KW-1133">Transmembrane helix</keyword>
<feature type="transmembrane region" description="Helical" evidence="2">
    <location>
        <begin position="171"/>
        <end position="190"/>
    </location>
</feature>
<sequence length="487" mass="48018">MIAQRGRTCALLVLLAALLAVLAPVASAHESTPVGVQRVELSLGARTLALTITAPPEGGGRMPVVVLPRGDAPPGDVTLAAVRPGGDPAAAPVVVPAAPVGQPHEVVLSADGIGAWEITVADGSTVARVPITVAAPGPTPGWVWAVRIGAALGVIALIAALAPSVRQRPRLALALGAVALVGVTVAVTAASTAPTTSPAPSATPVDEAAPPAGGHAGHGGGAMPDMPGMAAADMPATGPGAVVVTARTGPGAQVGAPTDLVLDLTDGSTGAVVDDLTIHDDAPIHLAVMGPDGSLAHVHPVRVAPGRYVVRVQPATGGRYGVFAEMERAGDGGHQVARTAFDVAGPAAPATPAAPGGGIRQVAGMDAEVTAPAAVAGRPTRVSVAFTRDGGVPVTDLQGWLGMGGHLMLLGPGNAGTPTPSDPSSAFGHVHDMSAAGPAGTYGPQVGFDYTFPRAGRYALWVQVQRDWQVLTVPVTVDVAAGSAPTP</sequence>
<evidence type="ECO:0000256" key="2">
    <source>
        <dbReference type="SAM" id="Phobius"/>
    </source>
</evidence>
<gene>
    <name evidence="4" type="ORF">ACFPEL_29450</name>
</gene>
<accession>A0ABV9RS21</accession>
<feature type="region of interest" description="Disordered" evidence="1">
    <location>
        <begin position="192"/>
        <end position="232"/>
    </location>
</feature>
<dbReference type="RefSeq" id="WP_274191100.1">
    <property type="nucleotide sequence ID" value="NZ_BAABHN010000068.1"/>
</dbReference>
<feature type="transmembrane region" description="Helical" evidence="2">
    <location>
        <begin position="142"/>
        <end position="162"/>
    </location>
</feature>
<protein>
    <recommendedName>
        <fullName evidence="6">Secreted protein</fullName>
    </recommendedName>
</protein>
<feature type="compositionally biased region" description="Low complexity" evidence="1">
    <location>
        <begin position="223"/>
        <end position="232"/>
    </location>
</feature>
<keyword evidence="5" id="KW-1185">Reference proteome</keyword>
<dbReference type="PROSITE" id="PS50194">
    <property type="entry name" value="FILAMIN_REPEAT"/>
    <property type="match status" value="1"/>
</dbReference>
<proteinExistence type="predicted"/>
<name>A0ABV9RS21_9PSEU</name>
<feature type="signal peptide" evidence="3">
    <location>
        <begin position="1"/>
        <end position="28"/>
    </location>
</feature>
<dbReference type="Proteomes" id="UP001595909">
    <property type="component" value="Unassembled WGS sequence"/>
</dbReference>
<keyword evidence="2" id="KW-0472">Membrane</keyword>
<evidence type="ECO:0000313" key="4">
    <source>
        <dbReference type="EMBL" id="MFC4836560.1"/>
    </source>
</evidence>
<reference evidence="5" key="1">
    <citation type="journal article" date="2019" name="Int. J. Syst. Evol. Microbiol.">
        <title>The Global Catalogue of Microorganisms (GCM) 10K type strain sequencing project: providing services to taxonomists for standard genome sequencing and annotation.</title>
        <authorList>
            <consortium name="The Broad Institute Genomics Platform"/>
            <consortium name="The Broad Institute Genome Sequencing Center for Infectious Disease"/>
            <person name="Wu L."/>
            <person name="Ma J."/>
        </authorList>
    </citation>
    <scope>NUCLEOTIDE SEQUENCE [LARGE SCALE GENOMIC DNA]</scope>
    <source>
        <strain evidence="5">CCUG 50347</strain>
    </source>
</reference>
<dbReference type="InterPro" id="IPR017868">
    <property type="entry name" value="Filamin/ABP280_repeat-like"/>
</dbReference>
<comment type="caution">
    <text evidence="4">The sequence shown here is derived from an EMBL/GenBank/DDBJ whole genome shotgun (WGS) entry which is preliminary data.</text>
</comment>
<evidence type="ECO:0000313" key="5">
    <source>
        <dbReference type="Proteomes" id="UP001595909"/>
    </source>
</evidence>
<keyword evidence="3" id="KW-0732">Signal</keyword>
<keyword evidence="2" id="KW-0812">Transmembrane</keyword>
<organism evidence="4 5">
    <name type="scientific">Actinomycetospora chibensis</name>
    <dbReference type="NCBI Taxonomy" id="663606"/>
    <lineage>
        <taxon>Bacteria</taxon>
        <taxon>Bacillati</taxon>
        <taxon>Actinomycetota</taxon>
        <taxon>Actinomycetes</taxon>
        <taxon>Pseudonocardiales</taxon>
        <taxon>Pseudonocardiaceae</taxon>
        <taxon>Actinomycetospora</taxon>
    </lineage>
</organism>
<dbReference type="EMBL" id="JBHSIM010000068">
    <property type="protein sequence ID" value="MFC4836560.1"/>
    <property type="molecule type" value="Genomic_DNA"/>
</dbReference>